<dbReference type="Pfam" id="PF12836">
    <property type="entry name" value="HHH_3"/>
    <property type="match status" value="1"/>
</dbReference>
<dbReference type="Gene3D" id="1.10.150.280">
    <property type="entry name" value="AF1531-like domain"/>
    <property type="match status" value="1"/>
</dbReference>
<feature type="transmembrane region" description="Helical" evidence="2">
    <location>
        <begin position="77"/>
        <end position="98"/>
    </location>
</feature>
<feature type="region of interest" description="Disordered" evidence="1">
    <location>
        <begin position="1"/>
        <end position="71"/>
    </location>
</feature>
<feature type="domain" description="Helix-hairpin-helix DNA-binding motif class 1" evidence="3">
    <location>
        <begin position="280"/>
        <end position="299"/>
    </location>
</feature>
<sequence>MGWTGQRLGAAGSTPRHRLEDFFPASARADDTALLPVLTPADREEPEPSGAEPRDRGPSDRDYGGHPTAPTGRRLVLSLRAAVVVTVLAAACAAAWWWSAGSASPAVSTVRTDGRAEGTAGHEPGGAAHSEAAPDGAEATAAPDRRGTEIAVHVVGAVRRPGVYRLDEGSRVQDAVAAAGGAQPGADVHRLNLAAVLVDGARIHVPQKGEEAEEDPGAGALVSSGQPGGTTGAASGAGGAKVNLNTATAEELTSLPRVGPVLAQRIVDYRAAHGRFTAPEDIDAVEGVGPKMLESLLPLVTV</sequence>
<feature type="compositionally biased region" description="Low complexity" evidence="1">
    <location>
        <begin position="131"/>
        <end position="142"/>
    </location>
</feature>
<dbReference type="InterPro" id="IPR019554">
    <property type="entry name" value="Soluble_ligand-bd"/>
</dbReference>
<keyword evidence="2" id="KW-1133">Transmembrane helix</keyword>
<feature type="domain" description="Helix-hairpin-helix DNA-binding motif class 1" evidence="3">
    <location>
        <begin position="250"/>
        <end position="269"/>
    </location>
</feature>
<keyword evidence="2" id="KW-0472">Membrane</keyword>
<dbReference type="Gene3D" id="3.10.560.10">
    <property type="entry name" value="Outer membrane lipoprotein wza domain like"/>
    <property type="match status" value="1"/>
</dbReference>
<evidence type="ECO:0000256" key="1">
    <source>
        <dbReference type="SAM" id="MobiDB-lite"/>
    </source>
</evidence>
<evidence type="ECO:0000259" key="3">
    <source>
        <dbReference type="SMART" id="SM00278"/>
    </source>
</evidence>
<dbReference type="InterPro" id="IPR051675">
    <property type="entry name" value="Endo/Exo/Phosphatase_dom_1"/>
</dbReference>
<name>A0ABU9X3R4_9MICC</name>
<reference evidence="4 5" key="1">
    <citation type="submission" date="2024-05" db="EMBL/GenBank/DDBJ databases">
        <title>Sinomonas sp. nov., isolated from a waste landfill.</title>
        <authorList>
            <person name="Zhao Y."/>
        </authorList>
    </citation>
    <scope>NUCLEOTIDE SEQUENCE [LARGE SCALE GENOMIC DNA]</scope>
    <source>
        <strain evidence="4 5">CCTCC AB2014300</strain>
    </source>
</reference>
<organism evidence="4 5">
    <name type="scientific">Sinomonas halotolerans</name>
    <dbReference type="NCBI Taxonomy" id="1644133"/>
    <lineage>
        <taxon>Bacteria</taxon>
        <taxon>Bacillati</taxon>
        <taxon>Actinomycetota</taxon>
        <taxon>Actinomycetes</taxon>
        <taxon>Micrococcales</taxon>
        <taxon>Micrococcaceae</taxon>
        <taxon>Sinomonas</taxon>
    </lineage>
</organism>
<protein>
    <submittedName>
        <fullName evidence="4">Helix-hairpin-helix domain-containing protein</fullName>
    </submittedName>
</protein>
<evidence type="ECO:0000313" key="5">
    <source>
        <dbReference type="Proteomes" id="UP001422074"/>
    </source>
</evidence>
<feature type="compositionally biased region" description="Basic and acidic residues" evidence="1">
    <location>
        <begin position="52"/>
        <end position="64"/>
    </location>
</feature>
<keyword evidence="5" id="KW-1185">Reference proteome</keyword>
<dbReference type="SUPFAM" id="SSF47781">
    <property type="entry name" value="RuvA domain 2-like"/>
    <property type="match status" value="1"/>
</dbReference>
<evidence type="ECO:0000313" key="4">
    <source>
        <dbReference type="EMBL" id="MEN2745055.1"/>
    </source>
</evidence>
<dbReference type="InterPro" id="IPR010994">
    <property type="entry name" value="RuvA_2-like"/>
</dbReference>
<dbReference type="RefSeq" id="WP_345885411.1">
    <property type="nucleotide sequence ID" value="NZ_JBDFRB010000009.1"/>
</dbReference>
<dbReference type="InterPro" id="IPR003583">
    <property type="entry name" value="Hlx-hairpin-Hlx_DNA-bd_motif"/>
</dbReference>
<comment type="caution">
    <text evidence="4">The sequence shown here is derived from an EMBL/GenBank/DDBJ whole genome shotgun (WGS) entry which is preliminary data.</text>
</comment>
<feature type="region of interest" description="Disordered" evidence="1">
    <location>
        <begin position="110"/>
        <end position="145"/>
    </location>
</feature>
<proteinExistence type="predicted"/>
<evidence type="ECO:0000256" key="2">
    <source>
        <dbReference type="SAM" id="Phobius"/>
    </source>
</evidence>
<keyword evidence="2" id="KW-0812">Transmembrane</keyword>
<dbReference type="Proteomes" id="UP001422074">
    <property type="component" value="Unassembled WGS sequence"/>
</dbReference>
<dbReference type="SMART" id="SM00278">
    <property type="entry name" value="HhH1"/>
    <property type="match status" value="2"/>
</dbReference>
<dbReference type="Pfam" id="PF10531">
    <property type="entry name" value="SLBB"/>
    <property type="match status" value="1"/>
</dbReference>
<dbReference type="EMBL" id="JBDFRB010000009">
    <property type="protein sequence ID" value="MEN2745055.1"/>
    <property type="molecule type" value="Genomic_DNA"/>
</dbReference>
<dbReference type="PANTHER" id="PTHR21180">
    <property type="entry name" value="ENDONUCLEASE/EXONUCLEASE/PHOSPHATASE FAMILY DOMAIN-CONTAINING PROTEIN 1"/>
    <property type="match status" value="1"/>
</dbReference>
<gene>
    <name evidence="4" type="ORF">ABCQ75_10960</name>
</gene>
<feature type="region of interest" description="Disordered" evidence="1">
    <location>
        <begin position="208"/>
        <end position="237"/>
    </location>
</feature>
<feature type="compositionally biased region" description="Gly residues" evidence="1">
    <location>
        <begin position="226"/>
        <end position="237"/>
    </location>
</feature>
<dbReference type="PANTHER" id="PTHR21180:SF32">
    <property type="entry name" value="ENDONUCLEASE_EXONUCLEASE_PHOSPHATASE FAMILY DOMAIN-CONTAINING PROTEIN 1"/>
    <property type="match status" value="1"/>
</dbReference>
<dbReference type="NCBIfam" id="TIGR00426">
    <property type="entry name" value="competence protein ComEA helix-hairpin-helix repeat region"/>
    <property type="match status" value="1"/>
</dbReference>
<dbReference type="InterPro" id="IPR004509">
    <property type="entry name" value="Competence_ComEA_HhH"/>
</dbReference>
<accession>A0ABU9X3R4</accession>